<reference evidence="3" key="1">
    <citation type="submission" date="2011-02" db="EMBL/GenBank/DDBJ databases">
        <title>The Genome Sequence of Capsaspora owczarzaki ATCC 30864.</title>
        <authorList>
            <person name="Russ C."/>
            <person name="Cuomo C."/>
            <person name="Burger G."/>
            <person name="Gray M.W."/>
            <person name="Holland P.W.H."/>
            <person name="King N."/>
            <person name="Lang F.B.F."/>
            <person name="Roger A.J."/>
            <person name="Ruiz-Trillo I."/>
            <person name="Young S.K."/>
            <person name="Zeng Q."/>
            <person name="Gargeya S."/>
            <person name="Alvarado L."/>
            <person name="Berlin A."/>
            <person name="Chapman S.B."/>
            <person name="Chen Z."/>
            <person name="Freedman E."/>
            <person name="Gellesch M."/>
            <person name="Goldberg J."/>
            <person name="Griggs A."/>
            <person name="Gujja S."/>
            <person name="Heilman E."/>
            <person name="Heiman D."/>
            <person name="Howarth C."/>
            <person name="Mehta T."/>
            <person name="Neiman D."/>
            <person name="Pearson M."/>
            <person name="Roberts A."/>
            <person name="Saif S."/>
            <person name="Shea T."/>
            <person name="Shenoy N."/>
            <person name="Sisk P."/>
            <person name="Stolte C."/>
            <person name="Sykes S."/>
            <person name="White J."/>
            <person name="Yandava C."/>
            <person name="Haas B."/>
            <person name="Nusbaum C."/>
            <person name="Birren B."/>
        </authorList>
    </citation>
    <scope>NUCLEOTIDE SEQUENCE</scope>
    <source>
        <strain evidence="3">ATCC 30864</strain>
    </source>
</reference>
<evidence type="ECO:0000313" key="3">
    <source>
        <dbReference type="Proteomes" id="UP000008743"/>
    </source>
</evidence>
<dbReference type="AlphaFoldDB" id="A0A0D2WKK0"/>
<evidence type="ECO:0000256" key="1">
    <source>
        <dbReference type="SAM" id="MobiDB-lite"/>
    </source>
</evidence>
<feature type="region of interest" description="Disordered" evidence="1">
    <location>
        <begin position="1"/>
        <end position="22"/>
    </location>
</feature>
<name>A0A0D2WKK0_CAPO3</name>
<protein>
    <submittedName>
        <fullName evidence="2">Uncharacterized protein</fullName>
    </submittedName>
</protein>
<organism evidence="2 3">
    <name type="scientific">Capsaspora owczarzaki (strain ATCC 30864)</name>
    <dbReference type="NCBI Taxonomy" id="595528"/>
    <lineage>
        <taxon>Eukaryota</taxon>
        <taxon>Filasterea</taxon>
        <taxon>Capsaspora</taxon>
    </lineage>
</organism>
<proteinExistence type="predicted"/>
<dbReference type="Proteomes" id="UP000008743">
    <property type="component" value="Unassembled WGS sequence"/>
</dbReference>
<gene>
    <name evidence="2" type="ORF">CAOG_001463</name>
</gene>
<keyword evidence="3" id="KW-1185">Reference proteome</keyword>
<evidence type="ECO:0000313" key="2">
    <source>
        <dbReference type="EMBL" id="KJE90113.1"/>
    </source>
</evidence>
<sequence>MLNDDYSDNRNDENDNNDDNDEYHLTWNDSLVSPQVLRALDQIEIAFARQHSPACQDTFVQVSASTDHAQHTLPAITLVSGGAEGADLAMATAAVHAGWCLNVVSFATHRPKLPPSCPPTTVTQLSTNELAACTAGLHRANRTLCRSIERVSPFVFNLLRRNVHVARRATVMLAVAGFEGATRRSITQPAITELLRGAGPSTSSSPLATSACTHRRVAGGTGWTCQVFVDAATDAARTRLHMHERLESGLYVFDQGSNRWHRHALQRVGTGDNDVQSHWDVLPALPPKPLTSQSLFVAGVGTRELNSAGRAAIHDVIEAWSQPRCTN</sequence>
<dbReference type="EMBL" id="KE346361">
    <property type="protein sequence ID" value="KJE90113.1"/>
    <property type="molecule type" value="Genomic_DNA"/>
</dbReference>
<dbReference type="InParanoid" id="A0A0D2WKK0"/>
<accession>A0A0D2WKK0</accession>